<accession>A0A7J6M5A0</accession>
<dbReference type="EMBL" id="JAAPAO010000240">
    <property type="protein sequence ID" value="KAF4666231.1"/>
    <property type="molecule type" value="Genomic_DNA"/>
</dbReference>
<evidence type="ECO:0000313" key="1">
    <source>
        <dbReference type="EMBL" id="KAF4666231.1"/>
    </source>
</evidence>
<sequence>MAEQHQPSRQRHPTFDIIFYQMESRHTVPLIDKHVKVADFIAKSRLEGWHYGELQDLAELLERMVKLFQEYNRLDILSAMKHLLENCRLPFISDRASDVMVYGDRLPQLITVICTSVMGVADPGDVDEESDIGIKEAKVGLREVVAEIMSSISRWGQSDIIEREPSQETARQILAATGTANLRIISDAREVLVELVKAFRDEKDASSAVKMLTMFRDMAVFRPICAELINLGLPIAVLRLLRVNLHKAAEIFLVATELLGNLIELDPVDGARSCGTHDFFEVTSEILNELVGLSGVKNMICRNDMATILLLIIEHATDEVLSNLVSSGLMSLLLFWSKTVDGQGEYQRMKELTQSRTAKLKPLTDPLMVYDVDSLRAGRMGSVEDVQLRIILWRAVALAAGSNDACSEEADEFGFMGTCLTALDSAEVSGGSTEYATRLETAALTSISVMIDTDRGMRTAFALAGGVMVVLRYVQGLASELRRGCRSSFDVINNDRKTELLKKALNTLMIGRSMASILARAPIDNTSSAATQSKDPSI</sequence>
<evidence type="ECO:0000313" key="2">
    <source>
        <dbReference type="Proteomes" id="UP000591131"/>
    </source>
</evidence>
<organism evidence="1 2">
    <name type="scientific">Perkinsus chesapeaki</name>
    <name type="common">Clam parasite</name>
    <name type="synonym">Perkinsus andrewsi</name>
    <dbReference type="NCBI Taxonomy" id="330153"/>
    <lineage>
        <taxon>Eukaryota</taxon>
        <taxon>Sar</taxon>
        <taxon>Alveolata</taxon>
        <taxon>Perkinsozoa</taxon>
        <taxon>Perkinsea</taxon>
        <taxon>Perkinsida</taxon>
        <taxon>Perkinsidae</taxon>
        <taxon>Perkinsus</taxon>
    </lineage>
</organism>
<proteinExistence type="predicted"/>
<gene>
    <name evidence="1" type="ORF">FOL47_004206</name>
</gene>
<comment type="caution">
    <text evidence="1">The sequence shown here is derived from an EMBL/GenBank/DDBJ whole genome shotgun (WGS) entry which is preliminary data.</text>
</comment>
<dbReference type="InterPro" id="IPR016024">
    <property type="entry name" value="ARM-type_fold"/>
</dbReference>
<dbReference type="AlphaFoldDB" id="A0A7J6M5A0"/>
<protein>
    <submittedName>
        <fullName evidence="1">Uncharacterized protein</fullName>
    </submittedName>
</protein>
<dbReference type="SUPFAM" id="SSF48371">
    <property type="entry name" value="ARM repeat"/>
    <property type="match status" value="1"/>
</dbReference>
<dbReference type="Proteomes" id="UP000591131">
    <property type="component" value="Unassembled WGS sequence"/>
</dbReference>
<name>A0A7J6M5A0_PERCH</name>
<keyword evidence="2" id="KW-1185">Reference proteome</keyword>
<dbReference type="OrthoDB" id="433727at2759"/>
<reference evidence="1 2" key="1">
    <citation type="submission" date="2020-04" db="EMBL/GenBank/DDBJ databases">
        <title>Perkinsus chesapeaki whole genome sequence.</title>
        <authorList>
            <person name="Bogema D.R."/>
        </authorList>
    </citation>
    <scope>NUCLEOTIDE SEQUENCE [LARGE SCALE GENOMIC DNA]</scope>
    <source>
        <strain evidence="1">ATCC PRA-425</strain>
    </source>
</reference>